<evidence type="ECO:0000313" key="5">
    <source>
        <dbReference type="Proteomes" id="UP000299102"/>
    </source>
</evidence>
<evidence type="ECO:0000313" key="4">
    <source>
        <dbReference type="EMBL" id="GBP56350.1"/>
    </source>
</evidence>
<dbReference type="AlphaFoldDB" id="A0A4C1WZS0"/>
<keyword evidence="5" id="KW-1185">Reference proteome</keyword>
<dbReference type="OrthoDB" id="6159213at2759"/>
<feature type="compositionally biased region" description="Acidic residues" evidence="2">
    <location>
        <begin position="1"/>
        <end position="10"/>
    </location>
</feature>
<comment type="subcellular location">
    <subcellularLocation>
        <location evidence="1">Nucleus</location>
    </subcellularLocation>
</comment>
<name>A0A4C1WZS0_EUMVA</name>
<evidence type="ECO:0000256" key="2">
    <source>
        <dbReference type="SAM" id="MobiDB-lite"/>
    </source>
</evidence>
<accession>A0A4C1WZS0</accession>
<evidence type="ECO:0000256" key="1">
    <source>
        <dbReference type="PROSITE-ProRule" id="PRU00371"/>
    </source>
</evidence>
<reference evidence="4 5" key="1">
    <citation type="journal article" date="2019" name="Commun. Biol.">
        <title>The bagworm genome reveals a unique fibroin gene that provides high tensile strength.</title>
        <authorList>
            <person name="Kono N."/>
            <person name="Nakamura H."/>
            <person name="Ohtoshi R."/>
            <person name="Tomita M."/>
            <person name="Numata K."/>
            <person name="Arakawa K."/>
        </authorList>
    </citation>
    <scope>NUCLEOTIDE SEQUENCE [LARGE SCALE GENOMIC DNA]</scope>
</reference>
<dbReference type="PROSITE" id="PS51031">
    <property type="entry name" value="BESS"/>
    <property type="match status" value="1"/>
</dbReference>
<evidence type="ECO:0000259" key="3">
    <source>
        <dbReference type="PROSITE" id="PS51031"/>
    </source>
</evidence>
<feature type="domain" description="BESS" evidence="3">
    <location>
        <begin position="46"/>
        <end position="85"/>
    </location>
</feature>
<dbReference type="GO" id="GO:0003677">
    <property type="term" value="F:DNA binding"/>
    <property type="evidence" value="ECO:0007669"/>
    <property type="project" value="InterPro"/>
</dbReference>
<proteinExistence type="predicted"/>
<dbReference type="GO" id="GO:0005634">
    <property type="term" value="C:nucleus"/>
    <property type="evidence" value="ECO:0007669"/>
    <property type="project" value="UniProtKB-SubCell"/>
</dbReference>
<organism evidence="4 5">
    <name type="scientific">Eumeta variegata</name>
    <name type="common">Bagworm moth</name>
    <name type="synonym">Eumeta japonica</name>
    <dbReference type="NCBI Taxonomy" id="151549"/>
    <lineage>
        <taxon>Eukaryota</taxon>
        <taxon>Metazoa</taxon>
        <taxon>Ecdysozoa</taxon>
        <taxon>Arthropoda</taxon>
        <taxon>Hexapoda</taxon>
        <taxon>Insecta</taxon>
        <taxon>Pterygota</taxon>
        <taxon>Neoptera</taxon>
        <taxon>Endopterygota</taxon>
        <taxon>Lepidoptera</taxon>
        <taxon>Glossata</taxon>
        <taxon>Ditrysia</taxon>
        <taxon>Tineoidea</taxon>
        <taxon>Psychidae</taxon>
        <taxon>Oiketicinae</taxon>
        <taxon>Eumeta</taxon>
    </lineage>
</organism>
<dbReference type="EMBL" id="BGZK01000690">
    <property type="protein sequence ID" value="GBP56350.1"/>
    <property type="molecule type" value="Genomic_DNA"/>
</dbReference>
<keyword evidence="1" id="KW-0539">Nucleus</keyword>
<feature type="region of interest" description="Disordered" evidence="2">
    <location>
        <begin position="1"/>
        <end position="23"/>
    </location>
</feature>
<gene>
    <name evidence="4" type="ORF">EVAR_43289_1</name>
</gene>
<comment type="caution">
    <text evidence="4">The sequence shown here is derived from an EMBL/GenBank/DDBJ whole genome shotgun (WGS) entry which is preliminary data.</text>
</comment>
<dbReference type="InterPro" id="IPR004210">
    <property type="entry name" value="BESS_motif"/>
</dbReference>
<dbReference type="Proteomes" id="UP000299102">
    <property type="component" value="Unassembled WGS sequence"/>
</dbReference>
<sequence length="427" mass="49010">MEEDEEEEIEYEKNENKRSRYQPIPRKRKVIDEIDSEILRTLKETENRHLSFFKAILPSLNKLDDHQTLIFQSRVLQILTDFHQIPYQYQTPTGYHTASQDSFLEVLEDRTTTFITNMTQQAQHWIYDRAMTLRMRYAMKTLAQSVRTDRTRSVFELRTAELQQHENRVNSHVQAVTESVEGMIVCASRFADPGSSIVATFYQGIEIIKQKVDTINVANPPLDCETKELKLKSYGALLTNLRRTLEQGLDEAMENQREEFESRLRDARAANLLLFSGIEYSSLCILKNKTNHSISVGIGCLMEKNGLIKNGEWVRTLMSWTKCISESCYFASAFCGNVVSSVEPAHLRAAVKLKIISAANKPMFFEGGRFSPSEASTFTAALGQLDDMVSSCSGRLEQAFSERRLELLLEADRNIANVLKEWVFFFF</sequence>
<protein>
    <recommendedName>
        <fullName evidence="3">BESS domain-containing protein</fullName>
    </recommendedName>
</protein>